<name>A0A6H0F082_NPVLD</name>
<evidence type="ECO:0000313" key="1">
    <source>
        <dbReference type="EMBL" id="QIT08082.1"/>
    </source>
</evidence>
<accession>A0A6H0F082</accession>
<dbReference type="EMBL" id="MN661137">
    <property type="protein sequence ID" value="QIT08082.1"/>
    <property type="molecule type" value="Genomic_DNA"/>
</dbReference>
<sequence length="118" mass="13542">MKNCLFLKFFQHINIYTHTQLKFLYRIQNLLASTDFGNETNTHTHTHTTQIPLENTKFISASTDLAMGLCQKCFSPNFKNSILISASVRSISRSSRAFFVMRLILSQCSILMASRFLV</sequence>
<organism evidence="1">
    <name type="scientific">Lymantria dispar multicapsid nuclear polyhedrosis virus</name>
    <name type="common">LdMNPV</name>
    <dbReference type="NCBI Taxonomy" id="10449"/>
    <lineage>
        <taxon>Viruses</taxon>
        <taxon>Viruses incertae sedis</taxon>
        <taxon>Naldaviricetes</taxon>
        <taxon>Lefavirales</taxon>
        <taxon>Baculoviridae</taxon>
        <taxon>Alphabaculovirus</taxon>
        <taxon>Alphabaculovirus lydisparis</taxon>
    </lineage>
</organism>
<proteinExistence type="predicted"/>
<protein>
    <submittedName>
        <fullName evidence="1">Uncharacterized protein</fullName>
    </submittedName>
</protein>
<reference evidence="1" key="1">
    <citation type="submission" date="2019-11" db="EMBL/GenBank/DDBJ databases">
        <title>Strain of Lymantria dispar multiple nucleopolyhedrovirus, used for insecticide preparation.</title>
        <authorList>
            <person name="Kolosov A.V."/>
            <person name="Moiseeva A.A."/>
            <person name="Okhlopkova O.V."/>
            <person name="Safatov A.S."/>
        </authorList>
    </citation>
    <scope>NUCLEOTIDE SEQUENCE</scope>
    <source>
        <strain evidence="1">NSh-07</strain>
    </source>
</reference>
<organismHost>
    <name type="scientific">Lepidoptera</name>
    <name type="common">moths &amp; butterflies</name>
    <dbReference type="NCBI Taxonomy" id="7088"/>
</organismHost>